<comment type="function">
    <text evidence="6 7">Catalyzes the conversion of (8S)-3',8-cyclo-7,8-dihydroguanosine 5'-triphosphate to cyclic pyranopterin monophosphate (cPMP).</text>
</comment>
<dbReference type="PANTHER" id="PTHR22960:SF29">
    <property type="entry name" value="CYCLIC PYRANOPTERIN MONOPHOSPHATE SYNTHASE"/>
    <property type="match status" value="1"/>
</dbReference>
<dbReference type="InterPro" id="IPR036522">
    <property type="entry name" value="MoaC_sf"/>
</dbReference>
<organism evidence="9 10">
    <name type="scientific">Rubrimonas cliftonensis</name>
    <dbReference type="NCBI Taxonomy" id="89524"/>
    <lineage>
        <taxon>Bacteria</taxon>
        <taxon>Pseudomonadati</taxon>
        <taxon>Pseudomonadota</taxon>
        <taxon>Alphaproteobacteria</taxon>
        <taxon>Rhodobacterales</taxon>
        <taxon>Paracoccaceae</taxon>
        <taxon>Rubrimonas</taxon>
    </lineage>
</organism>
<dbReference type="OrthoDB" id="9794429at2"/>
<evidence type="ECO:0000256" key="6">
    <source>
        <dbReference type="ARBA" id="ARBA00055087"/>
    </source>
</evidence>
<dbReference type="RefSeq" id="WP_093253134.1">
    <property type="nucleotide sequence ID" value="NZ_FNQM01000005.1"/>
</dbReference>
<evidence type="ECO:0000259" key="8">
    <source>
        <dbReference type="Pfam" id="PF01967"/>
    </source>
</evidence>
<dbReference type="EMBL" id="FNQM01000005">
    <property type="protein sequence ID" value="SEA46524.1"/>
    <property type="molecule type" value="Genomic_DNA"/>
</dbReference>
<evidence type="ECO:0000313" key="10">
    <source>
        <dbReference type="Proteomes" id="UP000198703"/>
    </source>
</evidence>
<dbReference type="Proteomes" id="UP000198703">
    <property type="component" value="Unassembled WGS sequence"/>
</dbReference>
<comment type="pathway">
    <text evidence="2 7">Cofactor biosynthesis; molybdopterin biosynthesis.</text>
</comment>
<sequence length="161" mass="17023">MSGLTHFDAKGDAHMVDVSGKDVTSRTATARGAVLMAPETLALVTENRAKKGDVLAVARLAGIMAAKRTADLVPLCHPLMLSKVTVELTPRLTGEGEARVEIEATVRVEGRTGVEMEALTAVSVAALTVYDMLKATDKAMRLTDIRLVHKDGGRSGAFHAT</sequence>
<feature type="domain" description="Molybdopterin cofactor biosynthesis C (MoaC)" evidence="8">
    <location>
        <begin position="15"/>
        <end position="153"/>
    </location>
</feature>
<keyword evidence="4 7" id="KW-0501">Molybdenum cofactor biosynthesis</keyword>
<dbReference type="InterPro" id="IPR047594">
    <property type="entry name" value="MoaC_bact/euk"/>
</dbReference>
<comment type="catalytic activity">
    <reaction evidence="1 7">
        <text>(8S)-3',8-cyclo-7,8-dihydroguanosine 5'-triphosphate = cyclic pyranopterin phosphate + diphosphate</text>
        <dbReference type="Rhea" id="RHEA:49580"/>
        <dbReference type="ChEBI" id="CHEBI:33019"/>
        <dbReference type="ChEBI" id="CHEBI:59648"/>
        <dbReference type="ChEBI" id="CHEBI:131766"/>
        <dbReference type="EC" id="4.6.1.17"/>
    </reaction>
</comment>
<keyword evidence="5 7" id="KW-0456">Lyase</keyword>
<dbReference type="InterPro" id="IPR050105">
    <property type="entry name" value="MoCo_biosynth_MoaA/MoaC"/>
</dbReference>
<feature type="binding site" evidence="7">
    <location>
        <begin position="75"/>
        <end position="77"/>
    </location>
    <ligand>
        <name>substrate</name>
    </ligand>
</feature>
<proteinExistence type="inferred from homology"/>
<evidence type="ECO:0000256" key="4">
    <source>
        <dbReference type="ARBA" id="ARBA00023150"/>
    </source>
</evidence>
<accession>A0A1H4BEP5</accession>
<evidence type="ECO:0000256" key="3">
    <source>
        <dbReference type="ARBA" id="ARBA00012575"/>
    </source>
</evidence>
<dbReference type="GO" id="GO:0006777">
    <property type="term" value="P:Mo-molybdopterin cofactor biosynthetic process"/>
    <property type="evidence" value="ECO:0007669"/>
    <property type="project" value="UniProtKB-UniRule"/>
</dbReference>
<evidence type="ECO:0000313" key="9">
    <source>
        <dbReference type="EMBL" id="SEA46524.1"/>
    </source>
</evidence>
<dbReference type="CDD" id="cd01420">
    <property type="entry name" value="MoaC_PE"/>
    <property type="match status" value="1"/>
</dbReference>
<dbReference type="InterPro" id="IPR002820">
    <property type="entry name" value="Mopterin_CF_biosynth-C_dom"/>
</dbReference>
<feature type="binding site" evidence="7">
    <location>
        <begin position="116"/>
        <end position="117"/>
    </location>
    <ligand>
        <name>substrate</name>
    </ligand>
</feature>
<dbReference type="InterPro" id="IPR023045">
    <property type="entry name" value="MoaC"/>
</dbReference>
<dbReference type="AlphaFoldDB" id="A0A1H4BEP5"/>
<dbReference type="PANTHER" id="PTHR22960">
    <property type="entry name" value="MOLYBDOPTERIN COFACTOR SYNTHESIS PROTEIN A"/>
    <property type="match status" value="1"/>
</dbReference>
<dbReference type="STRING" id="89524.SAMN05444370_105165"/>
<keyword evidence="10" id="KW-1185">Reference proteome</keyword>
<dbReference type="HAMAP" id="MF_01224_B">
    <property type="entry name" value="MoaC_B"/>
    <property type="match status" value="1"/>
</dbReference>
<protein>
    <recommendedName>
        <fullName evidence="3 7">Cyclic pyranopterin monophosphate synthase</fullName>
        <ecNumber evidence="3 7">4.6.1.17</ecNumber>
    </recommendedName>
    <alternativeName>
        <fullName evidence="7">Molybdenum cofactor biosynthesis protein C</fullName>
    </alternativeName>
</protein>
<dbReference type="NCBIfam" id="TIGR00581">
    <property type="entry name" value="moaC"/>
    <property type="match status" value="1"/>
</dbReference>
<evidence type="ECO:0000256" key="2">
    <source>
        <dbReference type="ARBA" id="ARBA00005046"/>
    </source>
</evidence>
<dbReference type="Gene3D" id="3.30.70.640">
    <property type="entry name" value="Molybdopterin cofactor biosynthesis C (MoaC) domain"/>
    <property type="match status" value="1"/>
</dbReference>
<dbReference type="GO" id="GO:0061799">
    <property type="term" value="F:cyclic pyranopterin monophosphate synthase activity"/>
    <property type="evidence" value="ECO:0007669"/>
    <property type="project" value="UniProtKB-UniRule"/>
</dbReference>
<gene>
    <name evidence="7" type="primary">moaC</name>
    <name evidence="9" type="ORF">SAMN05444370_105165</name>
</gene>
<evidence type="ECO:0000256" key="1">
    <source>
        <dbReference type="ARBA" id="ARBA00001637"/>
    </source>
</evidence>
<evidence type="ECO:0000256" key="7">
    <source>
        <dbReference type="HAMAP-Rule" id="MF_01224"/>
    </source>
</evidence>
<dbReference type="SUPFAM" id="SSF55040">
    <property type="entry name" value="Molybdenum cofactor biosynthesis protein C, MoaC"/>
    <property type="match status" value="1"/>
</dbReference>
<evidence type="ECO:0000256" key="5">
    <source>
        <dbReference type="ARBA" id="ARBA00023239"/>
    </source>
</evidence>
<comment type="subunit">
    <text evidence="7">Homohexamer; trimer of dimers.</text>
</comment>
<feature type="active site" evidence="7">
    <location>
        <position position="131"/>
    </location>
</feature>
<dbReference type="NCBIfam" id="NF006870">
    <property type="entry name" value="PRK09364.1"/>
    <property type="match status" value="1"/>
</dbReference>
<reference evidence="9 10" key="1">
    <citation type="submission" date="2016-10" db="EMBL/GenBank/DDBJ databases">
        <authorList>
            <person name="de Groot N.N."/>
        </authorList>
    </citation>
    <scope>NUCLEOTIDE SEQUENCE [LARGE SCALE GENOMIC DNA]</scope>
    <source>
        <strain evidence="9 10">DSM 15345</strain>
    </source>
</reference>
<name>A0A1H4BEP5_9RHOB</name>
<dbReference type="EC" id="4.6.1.17" evidence="3 7"/>
<dbReference type="UniPathway" id="UPA00344"/>
<comment type="similarity">
    <text evidence="7">Belongs to the MoaC family.</text>
</comment>
<dbReference type="Pfam" id="PF01967">
    <property type="entry name" value="MoaC"/>
    <property type="match status" value="1"/>
</dbReference>